<evidence type="ECO:0000313" key="10">
    <source>
        <dbReference type="Proteomes" id="UP000504882"/>
    </source>
</evidence>
<dbReference type="EMBL" id="SMNA01000006">
    <property type="protein sequence ID" value="TDE92591.1"/>
    <property type="molecule type" value="Genomic_DNA"/>
</dbReference>
<feature type="domain" description="DyP dimeric alpha+beta barrel" evidence="8">
    <location>
        <begin position="58"/>
        <end position="135"/>
    </location>
</feature>
<dbReference type="NCBIfam" id="TIGR01413">
    <property type="entry name" value="Dyp_perox_fam"/>
    <property type="match status" value="1"/>
</dbReference>
<evidence type="ECO:0000256" key="1">
    <source>
        <dbReference type="ARBA" id="ARBA00001970"/>
    </source>
</evidence>
<keyword evidence="10" id="KW-1185">Reference proteome</keyword>
<comment type="similarity">
    <text evidence="6">Belongs to the DyP-type peroxidase family.</text>
</comment>
<gene>
    <name evidence="9" type="ORF">EXU48_13680</name>
</gene>
<evidence type="ECO:0000256" key="2">
    <source>
        <dbReference type="ARBA" id="ARBA00022559"/>
    </source>
</evidence>
<evidence type="ECO:0000256" key="3">
    <source>
        <dbReference type="ARBA" id="ARBA00022723"/>
    </source>
</evidence>
<comment type="caution">
    <text evidence="9">The sequence shown here is derived from an EMBL/GenBank/DDBJ whole genome shotgun (WGS) entry which is preliminary data.</text>
</comment>
<organism evidence="9 10">
    <name type="scientific">Occultella glacieicola</name>
    <dbReference type="NCBI Taxonomy" id="2518684"/>
    <lineage>
        <taxon>Bacteria</taxon>
        <taxon>Bacillati</taxon>
        <taxon>Actinomycetota</taxon>
        <taxon>Actinomycetes</taxon>
        <taxon>Micrococcales</taxon>
        <taxon>Ruaniaceae</taxon>
        <taxon>Occultella</taxon>
    </lineage>
</organism>
<proteinExistence type="inferred from homology"/>
<feature type="compositionally biased region" description="Basic and acidic residues" evidence="7">
    <location>
        <begin position="316"/>
        <end position="327"/>
    </location>
</feature>
<evidence type="ECO:0000256" key="6">
    <source>
        <dbReference type="ARBA" id="ARBA00025737"/>
    </source>
</evidence>
<dbReference type="PANTHER" id="PTHR30521">
    <property type="entry name" value="DEFERROCHELATASE/PEROXIDASE"/>
    <property type="match status" value="1"/>
</dbReference>
<sequence length="447" mass="49497">MTTGDDVTLDLDDIQSGALRERPSPYVGRYLLLRLDDVAQGRELVRRLHALLEDQRSASPSATRAWLTVAFTYEGLKALGVPPSSLDSFPREFREGMAARAQELGDVGESGPERWEPPLGSPDVHVAVSVLAPDPPALEAVAERARSRYADLASVAVVWRQDCYQLPSGRTSFGFKDGIGNPDIEGSGLVPRNSRERPIKAGEFILGYPDETGSLAPMPIPDVLGRNGTYLVFRKLHTNVAAYRRYLRDRARDRQEERLLAAKMVGRWPSGAPLALAPDRDEPSLGADPHRNNDFAYGDDPGGFKCPAGAHSRRANPRDSLESELTTDTRLHRMVRRGTSYGPQLPDDVLDDDGADRGIIFVFAGAHLKRQFEFVKTQWLNDGIFIGAPAERDPLVGAHQQPTDFTMARRPIRRRLRDVPPFVVTRGGEYCFAPGLRALRWLGELDT</sequence>
<protein>
    <submittedName>
        <fullName evidence="9">Dyp-type peroxidase</fullName>
    </submittedName>
</protein>
<keyword evidence="4" id="KW-0560">Oxidoreductase</keyword>
<dbReference type="Proteomes" id="UP000504882">
    <property type="component" value="Unassembled WGS sequence"/>
</dbReference>
<dbReference type="InterPro" id="IPR011008">
    <property type="entry name" value="Dimeric_a/b-barrel"/>
</dbReference>
<dbReference type="SUPFAM" id="SSF54909">
    <property type="entry name" value="Dimeric alpha+beta barrel"/>
    <property type="match status" value="1"/>
</dbReference>
<keyword evidence="5" id="KW-0408">Iron</keyword>
<reference evidence="9 10" key="1">
    <citation type="submission" date="2019-03" db="EMBL/GenBank/DDBJ databases">
        <title>Genomic features of bacteria from cold environments.</title>
        <authorList>
            <person name="Shen L."/>
        </authorList>
    </citation>
    <scope>NUCLEOTIDE SEQUENCE [LARGE SCALE GENOMIC DNA]</scope>
    <source>
        <strain evidence="10">T3246-1</strain>
    </source>
</reference>
<evidence type="ECO:0000256" key="4">
    <source>
        <dbReference type="ARBA" id="ARBA00023002"/>
    </source>
</evidence>
<comment type="cofactor">
    <cofactor evidence="1">
        <name>heme b</name>
        <dbReference type="ChEBI" id="CHEBI:60344"/>
    </cofactor>
</comment>
<dbReference type="Pfam" id="PF21105">
    <property type="entry name" value="DyP_N"/>
    <property type="match status" value="1"/>
</dbReference>
<dbReference type="InterPro" id="IPR006314">
    <property type="entry name" value="Dyp_peroxidase"/>
</dbReference>
<dbReference type="PROSITE" id="PS51404">
    <property type="entry name" value="DYP_PEROXIDASE"/>
    <property type="match status" value="1"/>
</dbReference>
<accession>A0ABY2E273</accession>
<dbReference type="GO" id="GO:0004601">
    <property type="term" value="F:peroxidase activity"/>
    <property type="evidence" value="ECO:0007669"/>
    <property type="project" value="UniProtKB-KW"/>
</dbReference>
<feature type="compositionally biased region" description="Basic and acidic residues" evidence="7">
    <location>
        <begin position="278"/>
        <end position="293"/>
    </location>
</feature>
<dbReference type="RefSeq" id="WP_133108221.1">
    <property type="nucleotide sequence ID" value="NZ_SMNA01000006.1"/>
</dbReference>
<feature type="region of interest" description="Disordered" evidence="7">
    <location>
        <begin position="271"/>
        <end position="327"/>
    </location>
</feature>
<keyword evidence="2 9" id="KW-0575">Peroxidase</keyword>
<dbReference type="InterPro" id="IPR049509">
    <property type="entry name" value="DyP_N"/>
</dbReference>
<evidence type="ECO:0000313" key="9">
    <source>
        <dbReference type="EMBL" id="TDE92591.1"/>
    </source>
</evidence>
<name>A0ABY2E273_9MICO</name>
<dbReference type="PANTHER" id="PTHR30521:SF5">
    <property type="entry name" value="BLR4509 PROTEIN"/>
    <property type="match status" value="1"/>
</dbReference>
<evidence type="ECO:0000256" key="5">
    <source>
        <dbReference type="ARBA" id="ARBA00023004"/>
    </source>
</evidence>
<keyword evidence="3" id="KW-0479">Metal-binding</keyword>
<evidence type="ECO:0000259" key="8">
    <source>
        <dbReference type="Pfam" id="PF21105"/>
    </source>
</evidence>
<evidence type="ECO:0000256" key="7">
    <source>
        <dbReference type="SAM" id="MobiDB-lite"/>
    </source>
</evidence>